<protein>
    <submittedName>
        <fullName evidence="8">Membrane protein</fullName>
    </submittedName>
</protein>
<dbReference type="GO" id="GO:0009279">
    <property type="term" value="C:cell outer membrane"/>
    <property type="evidence" value="ECO:0007669"/>
    <property type="project" value="UniProtKB-SubCell"/>
</dbReference>
<dbReference type="InterPro" id="IPR011990">
    <property type="entry name" value="TPR-like_helical_dom_sf"/>
</dbReference>
<dbReference type="SUPFAM" id="SSF48452">
    <property type="entry name" value="TPR-like"/>
    <property type="match status" value="1"/>
</dbReference>
<dbReference type="CDD" id="cd08977">
    <property type="entry name" value="SusD"/>
    <property type="match status" value="1"/>
</dbReference>
<evidence type="ECO:0000256" key="1">
    <source>
        <dbReference type="ARBA" id="ARBA00004442"/>
    </source>
</evidence>
<dbReference type="Pfam" id="PF14322">
    <property type="entry name" value="SusD-like_3"/>
    <property type="match status" value="1"/>
</dbReference>
<dbReference type="EMBL" id="BPTT01000001">
    <property type="protein sequence ID" value="GJG32176.1"/>
    <property type="molecule type" value="Genomic_DNA"/>
</dbReference>
<feature type="domain" description="RagB/SusD" evidence="6">
    <location>
        <begin position="360"/>
        <end position="536"/>
    </location>
</feature>
<evidence type="ECO:0000256" key="3">
    <source>
        <dbReference type="ARBA" id="ARBA00022729"/>
    </source>
</evidence>
<dbReference type="OMA" id="EKQYFHS"/>
<comment type="caution">
    <text evidence="8">The sequence shown here is derived from an EMBL/GenBank/DDBJ whole genome shotgun (WGS) entry which is preliminary data.</text>
</comment>
<gene>
    <name evidence="8" type="ORF">PRMUPPPA20_02850</name>
</gene>
<keyword evidence="3" id="KW-0732">Signal</keyword>
<accession>A0AA37I5B5</accession>
<dbReference type="Pfam" id="PF07980">
    <property type="entry name" value="SusD_RagB"/>
    <property type="match status" value="1"/>
</dbReference>
<evidence type="ECO:0000259" key="7">
    <source>
        <dbReference type="Pfam" id="PF14322"/>
    </source>
</evidence>
<proteinExistence type="inferred from homology"/>
<keyword evidence="5" id="KW-0998">Cell outer membrane</keyword>
<keyword evidence="4" id="KW-0472">Membrane</keyword>
<comment type="subcellular location">
    <subcellularLocation>
        <location evidence="1">Cell outer membrane</location>
    </subcellularLocation>
</comment>
<sequence>MKTIKYIIYGMMASATFGLTSCDEFLEEKPLDQKSSSQFWQSKEDAQTGVDALYFGGVPYLNQNGGGWQPKATMYGGIISGLFYDDHGDSQLAEAAKACTYTLEKFSSPAMSLWHEFYKGISRANFVLANVPKMTDVLDQATIDNYVAEGKFFRAYAYFYLVKEFGDVPYVDEPYTSTDGMFKERNSAAEVYQHIIDDLTDIATGTALPNKSFYDNGCRVTRAMAQTLLAQVYLQRAGFPMNGGAEDYKKAAQMAEMVIDGGTAVLEQANGSSDDLNSAYNVIKTSKTSKEIIFAKEYDYSNNNIGNGYVNLSIGSDATTWKDANGNQVFSMNVLHKAYHPCDMIFKSYAPEDIRSHEKQFFFNTYTDKTGVEHTLNYTGIWSWFDEDAIIKNHGGDYNIPTMRYAEVLLIAAEGHARTGNTAKAQEYLNQVRKRAGLTAETATGDELVTAILTERLHEFPVEFKVWDDIRRTRLYPEAAGDYSGKLNWVALSGAKIQNKPVDNVKIGAIPEWVLLWPIPQDEIQHNPALTQNPGWE</sequence>
<dbReference type="RefSeq" id="WP_013063149.1">
    <property type="nucleotide sequence ID" value="NZ_BPTT01000001.1"/>
</dbReference>
<dbReference type="PROSITE" id="PS51257">
    <property type="entry name" value="PROKAR_LIPOPROTEIN"/>
    <property type="match status" value="1"/>
</dbReference>
<evidence type="ECO:0000256" key="5">
    <source>
        <dbReference type="ARBA" id="ARBA00023237"/>
    </source>
</evidence>
<reference evidence="8" key="1">
    <citation type="submission" date="2021-08" db="EMBL/GenBank/DDBJ databases">
        <title>Prevotella lacticifex sp. nov., isolated from rumen of cow.</title>
        <authorList>
            <person name="Shinkai T."/>
            <person name="Ikeyama N."/>
            <person name="Kumagai M."/>
            <person name="Ohmori H."/>
            <person name="Sakamoto M."/>
            <person name="Ohkuma M."/>
            <person name="Mitsumori M."/>
        </authorList>
    </citation>
    <scope>NUCLEOTIDE SEQUENCE</scope>
    <source>
        <strain evidence="8">JCM 8259</strain>
    </source>
</reference>
<evidence type="ECO:0000259" key="6">
    <source>
        <dbReference type="Pfam" id="PF07980"/>
    </source>
</evidence>
<dbReference type="GeneID" id="31502240"/>
<name>A0AA37I5B5_XYLRU</name>
<dbReference type="InterPro" id="IPR033985">
    <property type="entry name" value="SusD-like_N"/>
</dbReference>
<dbReference type="Gene3D" id="1.25.40.390">
    <property type="match status" value="1"/>
</dbReference>
<organism evidence="8 9">
    <name type="scientific">Xylanibacter ruminicola</name>
    <name type="common">Prevotella ruminicola</name>
    <dbReference type="NCBI Taxonomy" id="839"/>
    <lineage>
        <taxon>Bacteria</taxon>
        <taxon>Pseudomonadati</taxon>
        <taxon>Bacteroidota</taxon>
        <taxon>Bacteroidia</taxon>
        <taxon>Bacteroidales</taxon>
        <taxon>Prevotellaceae</taxon>
        <taxon>Xylanibacter</taxon>
    </lineage>
</organism>
<evidence type="ECO:0000313" key="9">
    <source>
        <dbReference type="Proteomes" id="UP000887097"/>
    </source>
</evidence>
<dbReference type="Proteomes" id="UP000887097">
    <property type="component" value="Unassembled WGS sequence"/>
</dbReference>
<comment type="similarity">
    <text evidence="2">Belongs to the SusD family.</text>
</comment>
<evidence type="ECO:0000313" key="8">
    <source>
        <dbReference type="EMBL" id="GJG32176.1"/>
    </source>
</evidence>
<dbReference type="AlphaFoldDB" id="A0AA37I5B5"/>
<evidence type="ECO:0000256" key="2">
    <source>
        <dbReference type="ARBA" id="ARBA00006275"/>
    </source>
</evidence>
<dbReference type="InterPro" id="IPR012944">
    <property type="entry name" value="SusD_RagB_dom"/>
</dbReference>
<feature type="domain" description="SusD-like N-terminal" evidence="7">
    <location>
        <begin position="104"/>
        <end position="234"/>
    </location>
</feature>
<evidence type="ECO:0000256" key="4">
    <source>
        <dbReference type="ARBA" id="ARBA00023136"/>
    </source>
</evidence>